<comment type="caution">
    <text evidence="1">The sequence shown here is derived from an EMBL/GenBank/DDBJ whole genome shotgun (WGS) entry which is preliminary data.</text>
</comment>
<gene>
    <name evidence="1" type="ORF">VFPPC_16583</name>
</gene>
<dbReference type="KEGG" id="pchm:VFPPC_16583"/>
<dbReference type="Proteomes" id="UP000078397">
    <property type="component" value="Unassembled WGS sequence"/>
</dbReference>
<sequence length="89" mass="10283">MSTDALKALPSLSLVYTIALFPHSKNRRTIPTPKRSSRYLPYPCVVLRIRKLAIRLFVSPNFSSQNTLSWYTRDYELLLGQSTKATRYC</sequence>
<proteinExistence type="predicted"/>
<dbReference type="GeneID" id="28858330"/>
<keyword evidence="2" id="KW-1185">Reference proteome</keyword>
<dbReference type="AlphaFoldDB" id="A0A179F937"/>
<accession>A0A179F937</accession>
<organism evidence="1 2">
    <name type="scientific">Pochonia chlamydosporia 170</name>
    <dbReference type="NCBI Taxonomy" id="1380566"/>
    <lineage>
        <taxon>Eukaryota</taxon>
        <taxon>Fungi</taxon>
        <taxon>Dikarya</taxon>
        <taxon>Ascomycota</taxon>
        <taxon>Pezizomycotina</taxon>
        <taxon>Sordariomycetes</taxon>
        <taxon>Hypocreomycetidae</taxon>
        <taxon>Hypocreales</taxon>
        <taxon>Clavicipitaceae</taxon>
        <taxon>Pochonia</taxon>
    </lineage>
</organism>
<protein>
    <submittedName>
        <fullName evidence="1">Uncharacterized protein</fullName>
    </submittedName>
</protein>
<reference evidence="1 2" key="1">
    <citation type="journal article" date="2016" name="PLoS Pathog.">
        <title>Biosynthesis of antibiotic leucinostatins in bio-control fungus Purpureocillium lilacinum and their inhibition on phytophthora revealed by genome mining.</title>
        <authorList>
            <person name="Wang G."/>
            <person name="Liu Z."/>
            <person name="Lin R."/>
            <person name="Li E."/>
            <person name="Mao Z."/>
            <person name="Ling J."/>
            <person name="Yang Y."/>
            <person name="Yin W.B."/>
            <person name="Xie B."/>
        </authorList>
    </citation>
    <scope>NUCLEOTIDE SEQUENCE [LARGE SCALE GENOMIC DNA]</scope>
    <source>
        <strain evidence="1">170</strain>
    </source>
</reference>
<evidence type="ECO:0000313" key="2">
    <source>
        <dbReference type="Proteomes" id="UP000078397"/>
    </source>
</evidence>
<dbReference type="EMBL" id="LSBJ02000007">
    <property type="protein sequence ID" value="OAQ61964.1"/>
    <property type="molecule type" value="Genomic_DNA"/>
</dbReference>
<name>A0A179F937_METCM</name>
<dbReference type="RefSeq" id="XP_018139668.1">
    <property type="nucleotide sequence ID" value="XM_018294336.1"/>
</dbReference>
<evidence type="ECO:0000313" key="1">
    <source>
        <dbReference type="EMBL" id="OAQ61964.1"/>
    </source>
</evidence>